<feature type="region of interest" description="Disordered" evidence="1">
    <location>
        <begin position="1"/>
        <end position="38"/>
    </location>
</feature>
<gene>
    <name evidence="4" type="primary">LOC110978878</name>
</gene>
<feature type="compositionally biased region" description="Basic and acidic residues" evidence="1">
    <location>
        <begin position="151"/>
        <end position="163"/>
    </location>
</feature>
<evidence type="ECO:0000313" key="3">
    <source>
        <dbReference type="Proteomes" id="UP000694845"/>
    </source>
</evidence>
<dbReference type="Proteomes" id="UP000694845">
    <property type="component" value="Unplaced"/>
</dbReference>
<dbReference type="InterPro" id="IPR028002">
    <property type="entry name" value="Myb_DNA-bind_5"/>
</dbReference>
<dbReference type="Pfam" id="PF13873">
    <property type="entry name" value="Myb_DNA-bind_5"/>
    <property type="match status" value="1"/>
</dbReference>
<feature type="region of interest" description="Disordered" evidence="1">
    <location>
        <begin position="247"/>
        <end position="275"/>
    </location>
</feature>
<dbReference type="KEGG" id="aplc:110978878"/>
<name>A0A8B7YBY9_ACAPL</name>
<dbReference type="RefSeq" id="XP_022089890.1">
    <property type="nucleotide sequence ID" value="XM_022234198.1"/>
</dbReference>
<evidence type="ECO:0000259" key="2">
    <source>
        <dbReference type="Pfam" id="PF13873"/>
    </source>
</evidence>
<dbReference type="OrthoDB" id="3066195at2759"/>
<keyword evidence="3" id="KW-1185">Reference proteome</keyword>
<feature type="region of interest" description="Disordered" evidence="1">
    <location>
        <begin position="145"/>
        <end position="205"/>
    </location>
</feature>
<protein>
    <submittedName>
        <fullName evidence="4">Uncharacterized protein LOC110978878 isoform X1</fullName>
    </submittedName>
</protein>
<accession>A0A8B7YBY9</accession>
<proteinExistence type="predicted"/>
<reference evidence="4" key="1">
    <citation type="submission" date="2025-08" db="UniProtKB">
        <authorList>
            <consortium name="RefSeq"/>
        </authorList>
    </citation>
    <scope>IDENTIFICATION</scope>
</reference>
<dbReference type="AlphaFoldDB" id="A0A8B7YBY9"/>
<dbReference type="GeneID" id="110978878"/>
<evidence type="ECO:0000256" key="1">
    <source>
        <dbReference type="SAM" id="MobiDB-lite"/>
    </source>
</evidence>
<organism evidence="3 4">
    <name type="scientific">Acanthaster planci</name>
    <name type="common">Crown-of-thorns starfish</name>
    <dbReference type="NCBI Taxonomy" id="133434"/>
    <lineage>
        <taxon>Eukaryota</taxon>
        <taxon>Metazoa</taxon>
        <taxon>Echinodermata</taxon>
        <taxon>Eleutherozoa</taxon>
        <taxon>Asterozoa</taxon>
        <taxon>Asteroidea</taxon>
        <taxon>Valvatacea</taxon>
        <taxon>Valvatida</taxon>
        <taxon>Acanthasteridae</taxon>
        <taxon>Acanthaster</taxon>
    </lineage>
</organism>
<sequence length="275" mass="30996">MSSAEEFDPKQPQSAPEVADNESTSETRETNDFHSTIDSLTKRKATPFTSTMDVALATAYTTEKNILDGTFREHGVPTRQQKQAAWERIRDCVNAFSGENNVKTVQQCKDRHRNLIQAVRFKRSSGFLEGPLPLPGNIQSQEMIDQQGEASHQELNEKDRTEEVQTNQQELHHVEPANGIPSTSGLSLKEKRPLKRPSSSSADSLDEYHKRKLAILVKEHIVRVELMKAQTEYYRTKTELMVKHSCSRPASLPVNPPSKHSSSHLHLHPNLPGKT</sequence>
<evidence type="ECO:0000313" key="4">
    <source>
        <dbReference type="RefSeq" id="XP_022089890.1"/>
    </source>
</evidence>
<feature type="domain" description="Myb/SANT-like DNA-binding" evidence="2">
    <location>
        <begin position="56"/>
        <end position="122"/>
    </location>
</feature>